<evidence type="ECO:0000256" key="4">
    <source>
        <dbReference type="ARBA" id="ARBA00023065"/>
    </source>
</evidence>
<feature type="transmembrane region" description="Helical" evidence="6">
    <location>
        <begin position="214"/>
        <end position="233"/>
    </location>
</feature>
<keyword evidence="6" id="KW-0472">Membrane</keyword>
<keyword evidence="8" id="KW-1185">Reference proteome</keyword>
<dbReference type="EMBL" id="CP000934">
    <property type="protein sequence ID" value="ACE83635.1"/>
    <property type="molecule type" value="Genomic_DNA"/>
</dbReference>
<proteinExistence type="predicted"/>
<dbReference type="AlphaFoldDB" id="B3PL71"/>
<dbReference type="RefSeq" id="WP_012486543.1">
    <property type="nucleotide sequence ID" value="NC_010995.1"/>
</dbReference>
<dbReference type="InterPro" id="IPR038770">
    <property type="entry name" value="Na+/solute_symporter_sf"/>
</dbReference>
<keyword evidence="2" id="KW-0813">Transport</keyword>
<dbReference type="KEGG" id="cja:CJA_0883"/>
<keyword evidence="3" id="KW-0050">Antiport</keyword>
<feature type="transmembrane region" description="Helical" evidence="6">
    <location>
        <begin position="152"/>
        <end position="171"/>
    </location>
</feature>
<name>B3PL71_CELJU</name>
<organism evidence="7 8">
    <name type="scientific">Cellvibrio japonicus (strain Ueda107)</name>
    <name type="common">Pseudomonas fluorescens subsp. cellulosa</name>
    <dbReference type="NCBI Taxonomy" id="498211"/>
    <lineage>
        <taxon>Bacteria</taxon>
        <taxon>Pseudomonadati</taxon>
        <taxon>Pseudomonadota</taxon>
        <taxon>Gammaproteobacteria</taxon>
        <taxon>Cellvibrionales</taxon>
        <taxon>Cellvibrionaceae</taxon>
        <taxon>Cellvibrio</taxon>
    </lineage>
</organism>
<evidence type="ECO:0000256" key="1">
    <source>
        <dbReference type="ARBA" id="ARBA00004651"/>
    </source>
</evidence>
<reference evidence="7 8" key="1">
    <citation type="journal article" date="2008" name="J. Bacteriol.">
        <title>Insights into plant cell wall degradation from the genome sequence of the soil bacterium Cellvibrio japonicus.</title>
        <authorList>
            <person name="Deboy R.T."/>
            <person name="Mongodin E.F."/>
            <person name="Fouts D.E."/>
            <person name="Tailford L.E."/>
            <person name="Khouri H."/>
            <person name="Emerson J.B."/>
            <person name="Mohamoud Y."/>
            <person name="Watkins K."/>
            <person name="Henrissat B."/>
            <person name="Gilbert H.J."/>
            <person name="Nelson K.E."/>
        </authorList>
    </citation>
    <scope>NUCLEOTIDE SEQUENCE [LARGE SCALE GENOMIC DNA]</scope>
    <source>
        <strain evidence="7 8">Ueda107</strain>
    </source>
</reference>
<feature type="transmembrane region" description="Helical" evidence="6">
    <location>
        <begin position="123"/>
        <end position="145"/>
    </location>
</feature>
<sequence>MELLNWILLALSSIVIVSYLFDALAHHSRVPSVVLLIFCGIAARLILDYFNLQIPLLDVILPIVGTLGLILIVLEGALDLRISRDNLGLIGRASLCSLLGLLITGGLVASLIYVAFDVDWRKAWLYAVPMAVISSAVAIPAASALSSKLKEFVIYESSLSDIMGVLLFYALLEGNGNFGTRAITSAGTLVISLAVGVLSALVLYWLISRIEAHVRFVPMIAGIALLILLILSLPDSEVIADFPQSAVMLLILMSALLLAYGNLRYGRQQQAASPPTEPAAIVDVPPGMDIQQSTPPESSQQG</sequence>
<dbReference type="PANTHER" id="PTHR32507">
    <property type="entry name" value="NA(+)/H(+) ANTIPORTER 1"/>
    <property type="match status" value="1"/>
</dbReference>
<dbReference type="PANTHER" id="PTHR32507:SF0">
    <property type="entry name" value="NA(+)_H(+) ANTIPORTER 2-RELATED"/>
    <property type="match status" value="1"/>
</dbReference>
<feature type="transmembrane region" description="Helical" evidence="6">
    <location>
        <begin position="95"/>
        <end position="116"/>
    </location>
</feature>
<evidence type="ECO:0000256" key="3">
    <source>
        <dbReference type="ARBA" id="ARBA00022449"/>
    </source>
</evidence>
<feature type="transmembrane region" description="Helical" evidence="6">
    <location>
        <begin position="245"/>
        <end position="263"/>
    </location>
</feature>
<dbReference type="Gene3D" id="1.20.1530.20">
    <property type="match status" value="1"/>
</dbReference>
<gene>
    <name evidence="7" type="ordered locus">CJA_0883</name>
</gene>
<protein>
    <submittedName>
        <fullName evidence="7">Putative membrane protein</fullName>
    </submittedName>
</protein>
<dbReference type="STRING" id="498211.CJA_0883"/>
<accession>B3PL71</accession>
<evidence type="ECO:0000313" key="8">
    <source>
        <dbReference type="Proteomes" id="UP000001036"/>
    </source>
</evidence>
<evidence type="ECO:0000256" key="6">
    <source>
        <dbReference type="SAM" id="Phobius"/>
    </source>
</evidence>
<dbReference type="OrthoDB" id="643057at2"/>
<evidence type="ECO:0000256" key="2">
    <source>
        <dbReference type="ARBA" id="ARBA00022448"/>
    </source>
</evidence>
<keyword evidence="6" id="KW-1133">Transmembrane helix</keyword>
<feature type="compositionally biased region" description="Polar residues" evidence="5">
    <location>
        <begin position="290"/>
        <end position="302"/>
    </location>
</feature>
<dbReference type="HOGENOM" id="CLU_920393_0_0_6"/>
<keyword evidence="6" id="KW-0812">Transmembrane</keyword>
<dbReference type="Proteomes" id="UP000001036">
    <property type="component" value="Chromosome"/>
</dbReference>
<feature type="transmembrane region" description="Helical" evidence="6">
    <location>
        <begin position="56"/>
        <end position="74"/>
    </location>
</feature>
<feature type="transmembrane region" description="Helical" evidence="6">
    <location>
        <begin position="32"/>
        <end position="50"/>
    </location>
</feature>
<evidence type="ECO:0000313" key="7">
    <source>
        <dbReference type="EMBL" id="ACE83635.1"/>
    </source>
</evidence>
<dbReference type="GO" id="GO:0005886">
    <property type="term" value="C:plasma membrane"/>
    <property type="evidence" value="ECO:0007669"/>
    <property type="project" value="UniProtKB-SubCell"/>
</dbReference>
<comment type="subcellular location">
    <subcellularLocation>
        <location evidence="1">Cell membrane</location>
        <topology evidence="1">Multi-pass membrane protein</topology>
    </subcellularLocation>
</comment>
<feature type="transmembrane region" description="Helical" evidence="6">
    <location>
        <begin position="6"/>
        <end position="25"/>
    </location>
</feature>
<feature type="transmembrane region" description="Helical" evidence="6">
    <location>
        <begin position="183"/>
        <end position="207"/>
    </location>
</feature>
<dbReference type="eggNOG" id="COG0025">
    <property type="taxonomic scope" value="Bacteria"/>
</dbReference>
<keyword evidence="4" id="KW-0406">Ion transport</keyword>
<dbReference type="GO" id="GO:0015297">
    <property type="term" value="F:antiporter activity"/>
    <property type="evidence" value="ECO:0007669"/>
    <property type="project" value="UniProtKB-KW"/>
</dbReference>
<feature type="region of interest" description="Disordered" evidence="5">
    <location>
        <begin position="270"/>
        <end position="302"/>
    </location>
</feature>
<dbReference type="GO" id="GO:0006811">
    <property type="term" value="P:monoatomic ion transport"/>
    <property type="evidence" value="ECO:0007669"/>
    <property type="project" value="UniProtKB-KW"/>
</dbReference>
<evidence type="ECO:0000256" key="5">
    <source>
        <dbReference type="SAM" id="MobiDB-lite"/>
    </source>
</evidence>